<dbReference type="SUPFAM" id="SSF53649">
    <property type="entry name" value="Alkaline phosphatase-like"/>
    <property type="match status" value="1"/>
</dbReference>
<dbReference type="Pfam" id="PF00884">
    <property type="entry name" value="Sulfatase"/>
    <property type="match status" value="1"/>
</dbReference>
<reference evidence="3 4" key="1">
    <citation type="journal article" date="2012" name="Int. J. Syst. Evol. Microbiol.">
        <title>Flammeovirga pacifica sp. nov., isolated from deep-sea sediment.</title>
        <authorList>
            <person name="Xu H."/>
            <person name="Fu Y."/>
            <person name="Yang N."/>
            <person name="Ding Z."/>
            <person name="Lai Q."/>
            <person name="Zeng R."/>
        </authorList>
    </citation>
    <scope>NUCLEOTIDE SEQUENCE [LARGE SCALE GENOMIC DNA]</scope>
    <source>
        <strain evidence="4">DSM 24597 / LMG 26175 / WPAGA1</strain>
    </source>
</reference>
<dbReference type="CDD" id="cd16025">
    <property type="entry name" value="PAS_like"/>
    <property type="match status" value="1"/>
</dbReference>
<proteinExistence type="inferred from homology"/>
<evidence type="ECO:0000259" key="2">
    <source>
        <dbReference type="Pfam" id="PF00884"/>
    </source>
</evidence>
<dbReference type="Gene3D" id="3.40.720.10">
    <property type="entry name" value="Alkaline Phosphatase, subunit A"/>
    <property type="match status" value="1"/>
</dbReference>
<dbReference type="STRING" id="915059.NH26_23000"/>
<protein>
    <submittedName>
        <fullName evidence="3">Arylsulfatase</fullName>
    </submittedName>
</protein>
<dbReference type="InterPro" id="IPR050738">
    <property type="entry name" value="Sulfatase"/>
</dbReference>
<dbReference type="OrthoDB" id="9764377at2"/>
<dbReference type="EMBL" id="JRYR02000002">
    <property type="protein sequence ID" value="OHX64456.1"/>
    <property type="molecule type" value="Genomic_DNA"/>
</dbReference>
<dbReference type="Proteomes" id="UP000179797">
    <property type="component" value="Unassembled WGS sequence"/>
</dbReference>
<dbReference type="PANTHER" id="PTHR42693:SF43">
    <property type="entry name" value="BLL2667 PROTEIN"/>
    <property type="match status" value="1"/>
</dbReference>
<accession>A0A1S1YTX6</accession>
<comment type="caution">
    <text evidence="3">The sequence shown here is derived from an EMBL/GenBank/DDBJ whole genome shotgun (WGS) entry which is preliminary data.</text>
</comment>
<feature type="domain" description="Sulfatase N-terminal" evidence="2">
    <location>
        <begin position="60"/>
        <end position="474"/>
    </location>
</feature>
<dbReference type="PANTHER" id="PTHR42693">
    <property type="entry name" value="ARYLSULFATASE FAMILY MEMBER"/>
    <property type="match status" value="1"/>
</dbReference>
<evidence type="ECO:0000256" key="1">
    <source>
        <dbReference type="ARBA" id="ARBA00008779"/>
    </source>
</evidence>
<dbReference type="AlphaFoldDB" id="A0A1S1YTX6"/>
<dbReference type="RefSeq" id="WP_052432239.1">
    <property type="nucleotide sequence ID" value="NZ_JRYR02000002.1"/>
</dbReference>
<evidence type="ECO:0000313" key="3">
    <source>
        <dbReference type="EMBL" id="OHX64456.1"/>
    </source>
</evidence>
<dbReference type="InterPro" id="IPR017850">
    <property type="entry name" value="Alkaline_phosphatase_core_sf"/>
</dbReference>
<keyword evidence="4" id="KW-1185">Reference proteome</keyword>
<dbReference type="InterPro" id="IPR000917">
    <property type="entry name" value="Sulfatase_N"/>
</dbReference>
<name>A0A1S1YTX6_FLAPC</name>
<dbReference type="Gene3D" id="3.30.1120.10">
    <property type="match status" value="1"/>
</dbReference>
<gene>
    <name evidence="3" type="ORF">NH26_23000</name>
</gene>
<sequence length="773" mass="87362">MKKLITFIFFSLLIISYQIVKAQEDELPKNWTEFNGKIGRTFTESEEDYPQPIQPSKEAPNIILVILDDVGFGQTSTFGGPIATPALDEVAEEGISYTQFHTTGVCSATRAAMLTGRNHHQTGFGTISEMSTGFPGYNSIWEQDAASIAEVLKANGYNTAAWGKWHNTPDWETNQTGPFDRWPTGLGFEYFYGFIGGETSQYEPQLYKNTLAVEPTLKPEDGYHLTEDLSKDAIKWIQQQKSLNPDKPYFAYFSTGAIHAPIHVQKEWIVKYKGKFDDGWDAMREKTIERQKKMGIVPQETQLTERPEDIETWEEQSEDEKKLYARQMEVVAGYLAHTDHYVGELLKAAKGLPGGENTMVIYVVGDNGASGEGTPMGTINNMMVQNGFPDNLEEQLKVMDELGSKDFENHYAVPWAWAGCAPFQWMKRVPSHFGGTRNGLVISWPEKIKSKGEKRTQFHHVVDIAPTIYEAADIQFPKKVNGATQIPLAGTSMSYSFEDAEKESTRKTQYFEVGGHHAIYHEGWVASAFHGVPWKFTGSVGFDSVHWELYNVEEDFSQANDLAEKHPEKLKEMIEIFDQEAKKYNVYPLDDRYAERALNPLRPSITRGKKHFKYYQGTTRIPEGGTPPVYSKSHSIKSKVEFKNGDEGVIVAVGGNVAGYSMYIKDNALHYTYNFFNRERYNITSSIPLKEGENEIELIYMQESDAWGGGGTAQLYINQQCVGETKINKTVPIRFAVTETTDIGMDLGSTVSEDYIGPFKYTSKIHYVEYIIR</sequence>
<evidence type="ECO:0000313" key="4">
    <source>
        <dbReference type="Proteomes" id="UP000179797"/>
    </source>
</evidence>
<comment type="similarity">
    <text evidence="1">Belongs to the sulfatase family.</text>
</comment>
<organism evidence="3 4">
    <name type="scientific">Flammeovirga pacifica</name>
    <dbReference type="NCBI Taxonomy" id="915059"/>
    <lineage>
        <taxon>Bacteria</taxon>
        <taxon>Pseudomonadati</taxon>
        <taxon>Bacteroidota</taxon>
        <taxon>Cytophagia</taxon>
        <taxon>Cytophagales</taxon>
        <taxon>Flammeovirgaceae</taxon>
        <taxon>Flammeovirga</taxon>
    </lineage>
</organism>